<dbReference type="InterPro" id="IPR014729">
    <property type="entry name" value="Rossmann-like_a/b/a_fold"/>
</dbReference>
<dbReference type="InterPro" id="IPR051599">
    <property type="entry name" value="Cell_Envelope_Assoc"/>
</dbReference>
<organism evidence="3 4">
    <name type="scientific">Chelatococcus sambhunathii</name>
    <dbReference type="NCBI Taxonomy" id="363953"/>
    <lineage>
        <taxon>Bacteria</taxon>
        <taxon>Pseudomonadati</taxon>
        <taxon>Pseudomonadota</taxon>
        <taxon>Alphaproteobacteria</taxon>
        <taxon>Hyphomicrobiales</taxon>
        <taxon>Chelatococcaceae</taxon>
        <taxon>Chelatococcus</taxon>
    </lineage>
</organism>
<keyword evidence="1" id="KW-1133">Transmembrane helix</keyword>
<dbReference type="CDD" id="cd06259">
    <property type="entry name" value="YdcF-like"/>
    <property type="match status" value="1"/>
</dbReference>
<feature type="domain" description="DUF218" evidence="2">
    <location>
        <begin position="80"/>
        <end position="245"/>
    </location>
</feature>
<evidence type="ECO:0000256" key="1">
    <source>
        <dbReference type="SAM" id="Phobius"/>
    </source>
</evidence>
<dbReference type="InterPro" id="IPR003848">
    <property type="entry name" value="DUF218"/>
</dbReference>
<sequence length="262" mass="28204">MFFYMAKALGFLSAPSNVLALAGVFGAVAWLFGLRAGAGLMAASAIGVAVAGLSPLGNLLLIPLEERFPRAAADPEPAGVVVLGGSFDTIVAGSRKEIALTEAAERMTEIAELARKWPRARIVFTGGSNAILYDGATEAELAARMLESFGVARDRITLESKSRNTVENARLTRDLVAPKIGERWMLVTSAYHMPRAMGCFRGQGFDVEAWPVDYRTRGADDALRPFSSVSAGLRRTDIAVREWVGLVTYWALGYVVDPLPRP</sequence>
<dbReference type="EMBL" id="JADBEO010000002">
    <property type="protein sequence ID" value="MDR4305286.1"/>
    <property type="molecule type" value="Genomic_DNA"/>
</dbReference>
<dbReference type="Proteomes" id="UP001181622">
    <property type="component" value="Unassembled WGS sequence"/>
</dbReference>
<feature type="transmembrane region" description="Helical" evidence="1">
    <location>
        <begin position="36"/>
        <end position="61"/>
    </location>
</feature>
<evidence type="ECO:0000259" key="2">
    <source>
        <dbReference type="Pfam" id="PF02698"/>
    </source>
</evidence>
<dbReference type="PANTHER" id="PTHR30336">
    <property type="entry name" value="INNER MEMBRANE PROTEIN, PROBABLE PERMEASE"/>
    <property type="match status" value="1"/>
</dbReference>
<evidence type="ECO:0000313" key="3">
    <source>
        <dbReference type="EMBL" id="MDR4305286.1"/>
    </source>
</evidence>
<gene>
    <name evidence="3" type="ORF">IHQ68_01435</name>
</gene>
<protein>
    <submittedName>
        <fullName evidence="3">YdcF family protein</fullName>
    </submittedName>
</protein>
<dbReference type="RefSeq" id="WP_309388334.1">
    <property type="nucleotide sequence ID" value="NZ_JADBEO010000002.1"/>
</dbReference>
<dbReference type="Pfam" id="PF02698">
    <property type="entry name" value="DUF218"/>
    <property type="match status" value="1"/>
</dbReference>
<name>A0ABU1DB44_9HYPH</name>
<keyword evidence="4" id="KW-1185">Reference proteome</keyword>
<comment type="caution">
    <text evidence="3">The sequence shown here is derived from an EMBL/GenBank/DDBJ whole genome shotgun (WGS) entry which is preliminary data.</text>
</comment>
<dbReference type="Gene3D" id="3.40.50.620">
    <property type="entry name" value="HUPs"/>
    <property type="match status" value="1"/>
</dbReference>
<keyword evidence="1" id="KW-0472">Membrane</keyword>
<reference evidence="3" key="1">
    <citation type="submission" date="2020-10" db="EMBL/GenBank/DDBJ databases">
        <authorList>
            <person name="Abbas A."/>
            <person name="Razzaq R."/>
            <person name="Waqas M."/>
            <person name="Abbas N."/>
            <person name="Nielsen T.K."/>
            <person name="Hansen L.H."/>
            <person name="Hussain S."/>
            <person name="Shahid M."/>
        </authorList>
    </citation>
    <scope>NUCLEOTIDE SEQUENCE</scope>
    <source>
        <strain evidence="3">S14</strain>
    </source>
</reference>
<proteinExistence type="predicted"/>
<accession>A0ABU1DB44</accession>
<dbReference type="PANTHER" id="PTHR30336:SF4">
    <property type="entry name" value="ENVELOPE BIOGENESIS FACTOR ELYC"/>
    <property type="match status" value="1"/>
</dbReference>
<keyword evidence="1" id="KW-0812">Transmembrane</keyword>
<evidence type="ECO:0000313" key="4">
    <source>
        <dbReference type="Proteomes" id="UP001181622"/>
    </source>
</evidence>